<accession>A0A921AYY9</accession>
<dbReference type="RefSeq" id="WP_304124167.1">
    <property type="nucleotide sequence ID" value="NZ_DYZA01000246.1"/>
</dbReference>
<dbReference type="AlphaFoldDB" id="A0A921AYY9"/>
<keyword evidence="2" id="KW-0732">Signal</keyword>
<dbReference type="GO" id="GO:0051536">
    <property type="term" value="F:iron-sulfur cluster binding"/>
    <property type="evidence" value="ECO:0007669"/>
    <property type="project" value="UniProtKB-KW"/>
</dbReference>
<dbReference type="Pfam" id="PF05935">
    <property type="entry name" value="Arylsulfotrans"/>
    <property type="match status" value="1"/>
</dbReference>
<feature type="signal peptide" evidence="2">
    <location>
        <begin position="1"/>
        <end position="25"/>
    </location>
</feature>
<dbReference type="InterPro" id="IPR010262">
    <property type="entry name" value="Arylsulfotransferase_bact"/>
</dbReference>
<evidence type="ECO:0000256" key="1">
    <source>
        <dbReference type="ARBA" id="ARBA00023014"/>
    </source>
</evidence>
<evidence type="ECO:0000313" key="4">
    <source>
        <dbReference type="Proteomes" id="UP000698963"/>
    </source>
</evidence>
<dbReference type="PANTHER" id="PTHR35340:SF5">
    <property type="entry name" value="ASST-DOMAIN-CONTAINING PROTEIN"/>
    <property type="match status" value="1"/>
</dbReference>
<evidence type="ECO:0000313" key="3">
    <source>
        <dbReference type="EMBL" id="HJD98353.1"/>
    </source>
</evidence>
<dbReference type="GO" id="GO:0004062">
    <property type="term" value="F:aryl sulfotransferase activity"/>
    <property type="evidence" value="ECO:0007669"/>
    <property type="project" value="InterPro"/>
</dbReference>
<dbReference type="EMBL" id="DYZA01000246">
    <property type="protein sequence ID" value="HJD98353.1"/>
    <property type="molecule type" value="Genomic_DNA"/>
</dbReference>
<reference evidence="3" key="1">
    <citation type="journal article" date="2021" name="PeerJ">
        <title>Extensive microbial diversity within the chicken gut microbiome revealed by metagenomics and culture.</title>
        <authorList>
            <person name="Gilroy R."/>
            <person name="Ravi A."/>
            <person name="Getino M."/>
            <person name="Pursley I."/>
            <person name="Horton D.L."/>
            <person name="Alikhan N.F."/>
            <person name="Baker D."/>
            <person name="Gharbi K."/>
            <person name="Hall N."/>
            <person name="Watson M."/>
            <person name="Adriaenssens E.M."/>
            <person name="Foster-Nyarko E."/>
            <person name="Jarju S."/>
            <person name="Secka A."/>
            <person name="Antonio M."/>
            <person name="Oren A."/>
            <person name="Chaudhuri R.R."/>
            <person name="La Ragione R."/>
            <person name="Hildebrand F."/>
            <person name="Pallen M.J."/>
        </authorList>
    </citation>
    <scope>NUCLEOTIDE SEQUENCE</scope>
    <source>
        <strain evidence="3">ChiGjej2B2-19336</strain>
    </source>
</reference>
<dbReference type="Proteomes" id="UP000698963">
    <property type="component" value="Unassembled WGS sequence"/>
</dbReference>
<comment type="caution">
    <text evidence="3">The sequence shown here is derived from an EMBL/GenBank/DDBJ whole genome shotgun (WGS) entry which is preliminary data.</text>
</comment>
<keyword evidence="1" id="KW-0411">Iron-sulfur</keyword>
<sequence length="488" mass="55456">MNRRQFLLGLSAAAAASAAPSLSWAFPSVFPHGTTIYKPEKCWNGYTVFGVETAGQGCVLIDMNGNVVHEWKNVNELEHPTKLLKGGYVMGATRQKPEMKGRTYGDPMSADLSICDFDGNIVRNIPLAGMHHDFQVEGSPTGYHSPDMPVEYKPEGRILVLSHLFTENPAITKKKPLDDDYLFEMDKDNNILWDWKAFEHFDELKLPEDLKKTMYKFPTWQMTRTPGVKAADWMHMNSASALGPNRWYDEDPVKYAAFHPDNIICSCRQLNTCFIIDKATKKIVWQIGPTFYPDDKWEFGGKEYKRALYKLGQIVGQHHCHMIPKGLPGAGNILVYDNGGFAGYGERNPTSPMGWSNARRDYSRVIEFDPVTLKKVWEHSAATMGLRETYKFYSDYVSSAQRLPNGNTLITNGAVGQFQEVTPEHEIVWEYISPWYNPNGRFNLVYRAYRVPYDYVPQLRKPQEFAVTPPENTTFTIPASKTPYKAGA</sequence>
<dbReference type="InterPro" id="IPR006311">
    <property type="entry name" value="TAT_signal"/>
</dbReference>
<keyword evidence="1" id="KW-0479">Metal-binding</keyword>
<protein>
    <submittedName>
        <fullName evidence="3">Aryl-sulfate sulfotransferase</fullName>
    </submittedName>
</protein>
<name>A0A921AYY9_9BACT</name>
<keyword evidence="1" id="KW-0408">Iron</keyword>
<dbReference type="InterPro" id="IPR053143">
    <property type="entry name" value="Arylsulfate_ST"/>
</dbReference>
<feature type="chain" id="PRO_5036988076" evidence="2">
    <location>
        <begin position="26"/>
        <end position="488"/>
    </location>
</feature>
<reference evidence="3" key="2">
    <citation type="submission" date="2021-09" db="EMBL/GenBank/DDBJ databases">
        <authorList>
            <person name="Gilroy R."/>
        </authorList>
    </citation>
    <scope>NUCLEOTIDE SEQUENCE</scope>
    <source>
        <strain evidence="3">ChiGjej2B2-19336</strain>
    </source>
</reference>
<dbReference type="PANTHER" id="PTHR35340">
    <property type="entry name" value="PQQ ENZYME REPEAT PROTEIN-RELATED"/>
    <property type="match status" value="1"/>
</dbReference>
<dbReference type="PROSITE" id="PS51318">
    <property type="entry name" value="TAT"/>
    <property type="match status" value="1"/>
</dbReference>
<gene>
    <name evidence="3" type="ORF">K8W16_12005</name>
</gene>
<organism evidence="3 4">
    <name type="scientific">Mailhella massiliensis</name>
    <dbReference type="NCBI Taxonomy" id="1903261"/>
    <lineage>
        <taxon>Bacteria</taxon>
        <taxon>Pseudomonadati</taxon>
        <taxon>Thermodesulfobacteriota</taxon>
        <taxon>Desulfovibrionia</taxon>
        <taxon>Desulfovibrionales</taxon>
        <taxon>Desulfovibrionaceae</taxon>
        <taxon>Mailhella</taxon>
    </lineage>
</organism>
<evidence type="ECO:0000256" key="2">
    <source>
        <dbReference type="SAM" id="SignalP"/>
    </source>
</evidence>
<proteinExistence type="predicted"/>